<dbReference type="AlphaFoldDB" id="A0A8K0A499"/>
<sequence length="281" mass="30191">MRENNIFHHTSYEDCCWISVNEHGSGDWYARTLVDLRPRSDTGEPNSSPITASAPVVRITQECDAVIRIPVEDPDGDAVRCRWGIGSAECGDVCGALPNVTLDEGTCTLHYNAAGGLATGWWAVALVLEDFSSSPSCSSPPFPPECGPFTQIPLQFLAFVESSSVPCNQRPELVGQTPEDQGCIGIPTGNTYTAVIEAEAGGSGVTIDEILTTSPIGLMKSSLTVDPNNPQRASVTATWTPTAQQAGQHVFCFRAKDSNGYELKTLHHHHELLTLKLPIPT</sequence>
<organism evidence="1 2">
    <name type="scientific">Branchiostoma lanceolatum</name>
    <name type="common">Common lancelet</name>
    <name type="synonym">Amphioxus lanceolatum</name>
    <dbReference type="NCBI Taxonomy" id="7740"/>
    <lineage>
        <taxon>Eukaryota</taxon>
        <taxon>Metazoa</taxon>
        <taxon>Chordata</taxon>
        <taxon>Cephalochordata</taxon>
        <taxon>Leptocardii</taxon>
        <taxon>Amphioxiformes</taxon>
        <taxon>Branchiostomatidae</taxon>
        <taxon>Branchiostoma</taxon>
    </lineage>
</organism>
<dbReference type="OrthoDB" id="10063988at2759"/>
<keyword evidence="2" id="KW-1185">Reference proteome</keyword>
<reference evidence="1" key="1">
    <citation type="submission" date="2022-01" db="EMBL/GenBank/DDBJ databases">
        <authorList>
            <person name="Braso-Vives M."/>
        </authorList>
    </citation>
    <scope>NUCLEOTIDE SEQUENCE</scope>
</reference>
<proteinExistence type="predicted"/>
<accession>A0A8K0A499</accession>
<protein>
    <submittedName>
        <fullName evidence="1">Hypp4004 protein</fullName>
    </submittedName>
</protein>
<dbReference type="Proteomes" id="UP000838412">
    <property type="component" value="Chromosome 7"/>
</dbReference>
<dbReference type="EMBL" id="OV696692">
    <property type="protein sequence ID" value="CAH1268827.1"/>
    <property type="molecule type" value="Genomic_DNA"/>
</dbReference>
<name>A0A8K0A499_BRALA</name>
<evidence type="ECO:0000313" key="1">
    <source>
        <dbReference type="EMBL" id="CAH1268827.1"/>
    </source>
</evidence>
<gene>
    <name evidence="1" type="primary">Hypp4004</name>
    <name evidence="1" type="ORF">BLAG_LOCUS21636</name>
</gene>
<evidence type="ECO:0000313" key="2">
    <source>
        <dbReference type="Proteomes" id="UP000838412"/>
    </source>
</evidence>